<dbReference type="EMBL" id="CP026604">
    <property type="protein sequence ID" value="AWB66315.1"/>
    <property type="molecule type" value="Genomic_DNA"/>
</dbReference>
<keyword evidence="6" id="KW-1185">Reference proteome</keyword>
<accession>A0A2S0VQ17</accession>
<proteinExistence type="predicted"/>
<sequence>MTSDDFYLALIKVEPSYNRISVQGQQIGLESKSMAVLNYLALRHPRVVSIDELLEQVWLGMVVSKQSVQRCICLLRKALHDLEPDTIFIKTFPKLGYKLEVEPSFASPEQTPFSSVSNLDATNRRAAVRRTKFSLMLGVGGLVACSSLPLTYVSYSAMQTFESPNIEVLNEYRHVFAVSAELGFNAYVDPELNSYKIRVRDRETQQDWSVFEFDGRELQNLQLAWRWQTHSLFAIFSDQQNMSQLMAFDLDLINQQVIARRLLLNDPYHTYRSLEQFDENFLLAARHPHQEFEPQFYLINIDTGRIIPFKSRAESAQDENAS</sequence>
<evidence type="ECO:0000256" key="3">
    <source>
        <dbReference type="SAM" id="Phobius"/>
    </source>
</evidence>
<dbReference type="InterPro" id="IPR001867">
    <property type="entry name" value="OmpR/PhoB-type_DNA-bd"/>
</dbReference>
<dbReference type="SUPFAM" id="SSF46894">
    <property type="entry name" value="C-terminal effector domain of the bipartite response regulators"/>
    <property type="match status" value="1"/>
</dbReference>
<dbReference type="Pfam" id="PF00486">
    <property type="entry name" value="Trans_reg_C"/>
    <property type="match status" value="1"/>
</dbReference>
<gene>
    <name evidence="5" type="ORF">C2869_07660</name>
</gene>
<dbReference type="CDD" id="cd00383">
    <property type="entry name" value="trans_reg_C"/>
    <property type="match status" value="1"/>
</dbReference>
<feature type="domain" description="OmpR/PhoB-type" evidence="4">
    <location>
        <begin position="1"/>
        <end position="101"/>
    </location>
</feature>
<dbReference type="GO" id="GO:0000160">
    <property type="term" value="P:phosphorelay signal transduction system"/>
    <property type="evidence" value="ECO:0007669"/>
    <property type="project" value="InterPro"/>
</dbReference>
<dbReference type="GO" id="GO:0003677">
    <property type="term" value="F:DNA binding"/>
    <property type="evidence" value="ECO:0007669"/>
    <property type="project" value="UniProtKB-UniRule"/>
</dbReference>
<organism evidence="5 6">
    <name type="scientific">Saccharobesus litoralis</name>
    <dbReference type="NCBI Taxonomy" id="2172099"/>
    <lineage>
        <taxon>Bacteria</taxon>
        <taxon>Pseudomonadati</taxon>
        <taxon>Pseudomonadota</taxon>
        <taxon>Gammaproteobacteria</taxon>
        <taxon>Alteromonadales</taxon>
        <taxon>Alteromonadaceae</taxon>
        <taxon>Saccharobesus</taxon>
    </lineage>
</organism>
<dbReference type="KEGG" id="cate:C2869_07660"/>
<evidence type="ECO:0000313" key="6">
    <source>
        <dbReference type="Proteomes" id="UP000244441"/>
    </source>
</evidence>
<dbReference type="PROSITE" id="PS51755">
    <property type="entry name" value="OMPR_PHOB"/>
    <property type="match status" value="1"/>
</dbReference>
<keyword evidence="3" id="KW-0812">Transmembrane</keyword>
<feature type="DNA-binding region" description="OmpR/PhoB-type" evidence="2">
    <location>
        <begin position="1"/>
        <end position="101"/>
    </location>
</feature>
<name>A0A2S0VQ17_9ALTE</name>
<keyword evidence="3" id="KW-0472">Membrane</keyword>
<keyword evidence="3" id="KW-1133">Transmembrane helix</keyword>
<evidence type="ECO:0000256" key="2">
    <source>
        <dbReference type="PROSITE-ProRule" id="PRU01091"/>
    </source>
</evidence>
<feature type="transmembrane region" description="Helical" evidence="3">
    <location>
        <begin position="133"/>
        <end position="155"/>
    </location>
</feature>
<evidence type="ECO:0000259" key="4">
    <source>
        <dbReference type="PROSITE" id="PS51755"/>
    </source>
</evidence>
<dbReference type="SMART" id="SM00862">
    <property type="entry name" value="Trans_reg_C"/>
    <property type="match status" value="1"/>
</dbReference>
<dbReference type="AlphaFoldDB" id="A0A2S0VQ17"/>
<dbReference type="InterPro" id="IPR016032">
    <property type="entry name" value="Sig_transdc_resp-reg_C-effctor"/>
</dbReference>
<protein>
    <recommendedName>
        <fullName evidence="4">OmpR/PhoB-type domain-containing protein</fullName>
    </recommendedName>
</protein>
<evidence type="ECO:0000256" key="1">
    <source>
        <dbReference type="ARBA" id="ARBA00023125"/>
    </source>
</evidence>
<dbReference type="GO" id="GO:0006355">
    <property type="term" value="P:regulation of DNA-templated transcription"/>
    <property type="evidence" value="ECO:0007669"/>
    <property type="project" value="InterPro"/>
</dbReference>
<evidence type="ECO:0000313" key="5">
    <source>
        <dbReference type="EMBL" id="AWB66315.1"/>
    </source>
</evidence>
<dbReference type="InterPro" id="IPR036388">
    <property type="entry name" value="WH-like_DNA-bd_sf"/>
</dbReference>
<dbReference type="Gene3D" id="1.10.10.10">
    <property type="entry name" value="Winged helix-like DNA-binding domain superfamily/Winged helix DNA-binding domain"/>
    <property type="match status" value="1"/>
</dbReference>
<reference evidence="5 6" key="1">
    <citation type="submission" date="2018-01" db="EMBL/GenBank/DDBJ databases">
        <title>Genome sequence of a Cantenovulum-like bacteria.</title>
        <authorList>
            <person name="Tan W.R."/>
            <person name="Lau N.-S."/>
            <person name="Go F."/>
            <person name="Amirul A.-A.A."/>
        </authorList>
    </citation>
    <scope>NUCLEOTIDE SEQUENCE [LARGE SCALE GENOMIC DNA]</scope>
    <source>
        <strain evidence="5 6">CCB-QB4</strain>
    </source>
</reference>
<keyword evidence="1 2" id="KW-0238">DNA-binding</keyword>
<dbReference type="Proteomes" id="UP000244441">
    <property type="component" value="Chromosome"/>
</dbReference>